<dbReference type="SMART" id="SM00345">
    <property type="entry name" value="HTH_GNTR"/>
    <property type="match status" value="1"/>
</dbReference>
<evidence type="ECO:0000256" key="3">
    <source>
        <dbReference type="ARBA" id="ARBA00023163"/>
    </source>
</evidence>
<reference evidence="5 6" key="1">
    <citation type="submission" date="2016-10" db="EMBL/GenBank/DDBJ databases">
        <authorList>
            <person name="de Groot N.N."/>
        </authorList>
    </citation>
    <scope>NUCLEOTIDE SEQUENCE [LARGE SCALE GENOMIC DNA]</scope>
    <source>
        <strain evidence="5 6">DSM 44778</strain>
    </source>
</reference>
<dbReference type="PROSITE" id="PS50949">
    <property type="entry name" value="HTH_GNTR"/>
    <property type="match status" value="1"/>
</dbReference>
<evidence type="ECO:0000256" key="2">
    <source>
        <dbReference type="ARBA" id="ARBA00023125"/>
    </source>
</evidence>
<dbReference type="EMBL" id="FORR01000008">
    <property type="protein sequence ID" value="SFJ37814.1"/>
    <property type="molecule type" value="Genomic_DNA"/>
</dbReference>
<protein>
    <submittedName>
        <fullName evidence="5">GntR family transcriptional regulator</fullName>
    </submittedName>
</protein>
<dbReference type="GO" id="GO:0003700">
    <property type="term" value="F:DNA-binding transcription factor activity"/>
    <property type="evidence" value="ECO:0007669"/>
    <property type="project" value="InterPro"/>
</dbReference>
<evidence type="ECO:0000313" key="6">
    <source>
        <dbReference type="Proteomes" id="UP000199545"/>
    </source>
</evidence>
<evidence type="ECO:0000256" key="1">
    <source>
        <dbReference type="ARBA" id="ARBA00023015"/>
    </source>
</evidence>
<evidence type="ECO:0000313" key="5">
    <source>
        <dbReference type="EMBL" id="SFJ37814.1"/>
    </source>
</evidence>
<keyword evidence="2" id="KW-0238">DNA-binding</keyword>
<organism evidence="5 6">
    <name type="scientific">Thermoflavimicrobium dichotomicum</name>
    <dbReference type="NCBI Taxonomy" id="46223"/>
    <lineage>
        <taxon>Bacteria</taxon>
        <taxon>Bacillati</taxon>
        <taxon>Bacillota</taxon>
        <taxon>Bacilli</taxon>
        <taxon>Bacillales</taxon>
        <taxon>Thermoactinomycetaceae</taxon>
        <taxon>Thermoflavimicrobium</taxon>
    </lineage>
</organism>
<proteinExistence type="predicted"/>
<dbReference type="SUPFAM" id="SSF46785">
    <property type="entry name" value="Winged helix' DNA-binding domain"/>
    <property type="match status" value="1"/>
</dbReference>
<dbReference type="InterPro" id="IPR000524">
    <property type="entry name" value="Tscrpt_reg_HTH_GntR"/>
</dbReference>
<dbReference type="STRING" id="46223.SAMN05421852_108118"/>
<keyword evidence="1" id="KW-0805">Transcription regulation</keyword>
<name>A0A1I3QUF9_9BACL</name>
<dbReference type="Gene3D" id="1.10.10.10">
    <property type="entry name" value="Winged helix-like DNA-binding domain superfamily/Winged helix DNA-binding domain"/>
    <property type="match status" value="1"/>
</dbReference>
<evidence type="ECO:0000259" key="4">
    <source>
        <dbReference type="PROSITE" id="PS50949"/>
    </source>
</evidence>
<accession>A0A1I3QUF9</accession>
<dbReference type="PANTHER" id="PTHR38445:SF7">
    <property type="entry name" value="GNTR-FAMILY TRANSCRIPTIONAL REGULATOR"/>
    <property type="match status" value="1"/>
</dbReference>
<dbReference type="Proteomes" id="UP000199545">
    <property type="component" value="Unassembled WGS sequence"/>
</dbReference>
<dbReference type="PANTHER" id="PTHR38445">
    <property type="entry name" value="HTH-TYPE TRANSCRIPTIONAL REPRESSOR YTRA"/>
    <property type="match status" value="1"/>
</dbReference>
<dbReference type="InterPro" id="IPR036388">
    <property type="entry name" value="WH-like_DNA-bd_sf"/>
</dbReference>
<keyword evidence="6" id="KW-1185">Reference proteome</keyword>
<dbReference type="CDD" id="cd07377">
    <property type="entry name" value="WHTH_GntR"/>
    <property type="match status" value="1"/>
</dbReference>
<dbReference type="InterPro" id="IPR036390">
    <property type="entry name" value="WH_DNA-bd_sf"/>
</dbReference>
<keyword evidence="3" id="KW-0804">Transcription</keyword>
<dbReference type="Pfam" id="PF00392">
    <property type="entry name" value="GntR"/>
    <property type="match status" value="1"/>
</dbReference>
<dbReference type="AlphaFoldDB" id="A0A1I3QUF9"/>
<sequence>MIPILLPIQVDLHSSEPIYHQIKQQLRDLIISGQLPPGTSLPSIRALAQDLSCSVITTRRAYQDLEYEGLIYTRQGRGTFVAEVETEQSKQYKEKMVKQSLTEAIQTAIRMQLNQEELEEIFHQLCNKLYKERVQNKAT</sequence>
<gene>
    <name evidence="5" type="ORF">SAMN05421852_108118</name>
</gene>
<dbReference type="GO" id="GO:0003677">
    <property type="term" value="F:DNA binding"/>
    <property type="evidence" value="ECO:0007669"/>
    <property type="project" value="UniProtKB-KW"/>
</dbReference>
<feature type="domain" description="HTH gntR-type" evidence="4">
    <location>
        <begin position="16"/>
        <end position="84"/>
    </location>
</feature>